<evidence type="ECO:0008006" key="5">
    <source>
        <dbReference type="Google" id="ProtNLM"/>
    </source>
</evidence>
<sequence>MSGPQQVVPMKTVLSHVLVPIVMGLVMAAAYLGGFHKPAPHNVPLAVVGTTQQAQPIADALQHAVGDAATVRVVPNTAEATREIQQLDLSGAYVPGAHQAVLLTGSAASDSTKTVVTQVFSPVALKQGVPLSVKDVAPVTAGDPIGQNGFFFLVALTVGAYATSIAIGAAAASRRFRDRVGLAAGAAVVLSTAELAVAHFGYDMFGGHVPAVWGLSILYTAAVMFVGVGLHPLVGRFSTLLYSAVFVALNFTSSGGVFSPVLQPAFFGWLHHFWIGAGFVETLRRMFYFPAVGLGGPLAILFGWLVLGIACLGLGYAVEQRRARRTATGTHVDRSTGRLDSATEEELEEDVAV</sequence>
<dbReference type="RefSeq" id="WP_343048446.1">
    <property type="nucleotide sequence ID" value="NZ_JACCFW010000001.1"/>
</dbReference>
<keyword evidence="4" id="KW-1185">Reference proteome</keyword>
<feature type="transmembrane region" description="Helical" evidence="2">
    <location>
        <begin position="12"/>
        <end position="32"/>
    </location>
</feature>
<name>A0A853DAQ8_9MICO</name>
<feature type="transmembrane region" description="Helical" evidence="2">
    <location>
        <begin position="240"/>
        <end position="267"/>
    </location>
</feature>
<dbReference type="AlphaFoldDB" id="A0A853DAQ8"/>
<feature type="region of interest" description="Disordered" evidence="1">
    <location>
        <begin position="327"/>
        <end position="353"/>
    </location>
</feature>
<accession>A0A853DAQ8</accession>
<feature type="compositionally biased region" description="Acidic residues" evidence="1">
    <location>
        <begin position="342"/>
        <end position="353"/>
    </location>
</feature>
<organism evidence="3 4">
    <name type="scientific">Allobranchiibius huperziae</name>
    <dbReference type="NCBI Taxonomy" id="1874116"/>
    <lineage>
        <taxon>Bacteria</taxon>
        <taxon>Bacillati</taxon>
        <taxon>Actinomycetota</taxon>
        <taxon>Actinomycetes</taxon>
        <taxon>Micrococcales</taxon>
        <taxon>Dermacoccaceae</taxon>
        <taxon>Allobranchiibius</taxon>
    </lineage>
</organism>
<evidence type="ECO:0000256" key="2">
    <source>
        <dbReference type="SAM" id="Phobius"/>
    </source>
</evidence>
<dbReference type="EMBL" id="JACCFW010000001">
    <property type="protein sequence ID" value="NYJ74342.1"/>
    <property type="molecule type" value="Genomic_DNA"/>
</dbReference>
<dbReference type="Proteomes" id="UP000571817">
    <property type="component" value="Unassembled WGS sequence"/>
</dbReference>
<proteinExistence type="predicted"/>
<keyword evidence="2" id="KW-1133">Transmembrane helix</keyword>
<reference evidence="3 4" key="1">
    <citation type="submission" date="2020-07" db="EMBL/GenBank/DDBJ databases">
        <title>Sequencing the genomes of 1000 actinobacteria strains.</title>
        <authorList>
            <person name="Klenk H.-P."/>
        </authorList>
    </citation>
    <scope>NUCLEOTIDE SEQUENCE [LARGE SCALE GENOMIC DNA]</scope>
    <source>
        <strain evidence="3 4">DSM 29531</strain>
    </source>
</reference>
<keyword evidence="2" id="KW-0472">Membrane</keyword>
<feature type="transmembrane region" description="Helical" evidence="2">
    <location>
        <begin position="150"/>
        <end position="173"/>
    </location>
</feature>
<feature type="transmembrane region" description="Helical" evidence="2">
    <location>
        <begin position="180"/>
        <end position="202"/>
    </location>
</feature>
<feature type="transmembrane region" description="Helical" evidence="2">
    <location>
        <begin position="287"/>
        <end position="318"/>
    </location>
</feature>
<feature type="transmembrane region" description="Helical" evidence="2">
    <location>
        <begin position="208"/>
        <end position="228"/>
    </location>
</feature>
<gene>
    <name evidence="3" type="ORF">HNR15_001305</name>
</gene>
<comment type="caution">
    <text evidence="3">The sequence shown here is derived from an EMBL/GenBank/DDBJ whole genome shotgun (WGS) entry which is preliminary data.</text>
</comment>
<evidence type="ECO:0000313" key="4">
    <source>
        <dbReference type="Proteomes" id="UP000571817"/>
    </source>
</evidence>
<protein>
    <recommendedName>
        <fullName evidence="5">DUF3533 domain-containing protein</fullName>
    </recommendedName>
</protein>
<evidence type="ECO:0000256" key="1">
    <source>
        <dbReference type="SAM" id="MobiDB-lite"/>
    </source>
</evidence>
<evidence type="ECO:0000313" key="3">
    <source>
        <dbReference type="EMBL" id="NYJ74342.1"/>
    </source>
</evidence>
<keyword evidence="2" id="KW-0812">Transmembrane</keyword>